<reference evidence="3 4" key="1">
    <citation type="submission" date="2018-02" db="EMBL/GenBank/DDBJ databases">
        <title>Draft genome sequences of Elsinoe sp., causing black scab on jojoba.</title>
        <authorList>
            <person name="Stodart B."/>
            <person name="Jeffress S."/>
            <person name="Ash G."/>
            <person name="Arun Chinnappa K."/>
        </authorList>
    </citation>
    <scope>NUCLEOTIDE SEQUENCE [LARGE SCALE GENOMIC DNA]</scope>
    <source>
        <strain evidence="3 4">Hillstone_2</strain>
    </source>
</reference>
<dbReference type="PANTHER" id="PTHR28022">
    <property type="entry name" value="GPI MANNOSYLTRANSFERASE 2 SUBUNIT PGA1"/>
    <property type="match status" value="1"/>
</dbReference>
<keyword evidence="1" id="KW-0472">Membrane</keyword>
<dbReference type="InterPro" id="IPR003961">
    <property type="entry name" value="FN3_dom"/>
</dbReference>
<accession>A0A4U7ASH8</accession>
<dbReference type="PANTHER" id="PTHR28022:SF1">
    <property type="entry name" value="GPI MANNOSYLTRANSFERASE 2 SUBUNIT PGA1"/>
    <property type="match status" value="1"/>
</dbReference>
<feature type="chain" id="PRO_5020827353" evidence="2">
    <location>
        <begin position="26"/>
        <end position="237"/>
    </location>
</feature>
<sequence>MNLSWAHLLACYLLQLSFGVLSAFANTEKVIFLAPEKIELPKDGPSIESLQIKTLTPAANAFRTALPVVFPNSSYPKGSQSWYVLHDLSPGTRYEVRVCWAATQPTSWDLDVFSLKQTMETPELIQGLALFAEERVVSQGPGDINDENRPIKSPQSLLFLRVSGAADYFTLQNDLMDVPRPVKIDLILDPFLLNVFPRSLVPTALYIVGIAISGWFISGFVWQWLSTSIIMQKPHAE</sequence>
<evidence type="ECO:0000313" key="3">
    <source>
        <dbReference type="EMBL" id="TKX19560.1"/>
    </source>
</evidence>
<dbReference type="Proteomes" id="UP000308133">
    <property type="component" value="Unassembled WGS sequence"/>
</dbReference>
<comment type="caution">
    <text evidence="3">The sequence shown here is derived from an EMBL/GenBank/DDBJ whole genome shotgun (WGS) entry which is preliminary data.</text>
</comment>
<dbReference type="AlphaFoldDB" id="A0A4U7ASH8"/>
<protein>
    <submittedName>
        <fullName evidence="3">GPI-Mannosyltransferase II co-activator-like protein</fullName>
    </submittedName>
</protein>
<gene>
    <name evidence="3" type="ORF">C1H76_8409</name>
</gene>
<dbReference type="GO" id="GO:0000030">
    <property type="term" value="F:mannosyltransferase activity"/>
    <property type="evidence" value="ECO:0007669"/>
    <property type="project" value="TreeGrafter"/>
</dbReference>
<proteinExistence type="predicted"/>
<dbReference type="CDD" id="cd00063">
    <property type="entry name" value="FN3"/>
    <property type="match status" value="1"/>
</dbReference>
<organism evidence="3 4">
    <name type="scientific">Elsinoe australis</name>
    <dbReference type="NCBI Taxonomy" id="40998"/>
    <lineage>
        <taxon>Eukaryota</taxon>
        <taxon>Fungi</taxon>
        <taxon>Dikarya</taxon>
        <taxon>Ascomycota</taxon>
        <taxon>Pezizomycotina</taxon>
        <taxon>Dothideomycetes</taxon>
        <taxon>Dothideomycetidae</taxon>
        <taxon>Myriangiales</taxon>
        <taxon>Elsinoaceae</taxon>
        <taxon>Elsinoe</taxon>
    </lineage>
</organism>
<evidence type="ECO:0000256" key="2">
    <source>
        <dbReference type="SAM" id="SignalP"/>
    </source>
</evidence>
<dbReference type="Pfam" id="PF10333">
    <property type="entry name" value="Pga1"/>
    <property type="match status" value="1"/>
</dbReference>
<evidence type="ECO:0000256" key="1">
    <source>
        <dbReference type="SAM" id="Phobius"/>
    </source>
</evidence>
<feature type="signal peptide" evidence="2">
    <location>
        <begin position="1"/>
        <end position="25"/>
    </location>
</feature>
<keyword evidence="1" id="KW-1133">Transmembrane helix</keyword>
<keyword evidence="3" id="KW-0328">Glycosyltransferase</keyword>
<keyword evidence="3" id="KW-0808">Transferase</keyword>
<dbReference type="EMBL" id="PTQR01000114">
    <property type="protein sequence ID" value="TKX19560.1"/>
    <property type="molecule type" value="Genomic_DNA"/>
</dbReference>
<keyword evidence="2" id="KW-0732">Signal</keyword>
<name>A0A4U7ASH8_9PEZI</name>
<keyword evidence="1" id="KW-0812">Transmembrane</keyword>
<dbReference type="GO" id="GO:0005789">
    <property type="term" value="C:endoplasmic reticulum membrane"/>
    <property type="evidence" value="ECO:0007669"/>
    <property type="project" value="TreeGrafter"/>
</dbReference>
<dbReference type="InterPro" id="IPR019433">
    <property type="entry name" value="GPI_ManTrfase_II_coact_Pga1"/>
</dbReference>
<dbReference type="GO" id="GO:0031501">
    <property type="term" value="C:mannosyltransferase complex"/>
    <property type="evidence" value="ECO:0007669"/>
    <property type="project" value="TreeGrafter"/>
</dbReference>
<evidence type="ECO:0000313" key="4">
    <source>
        <dbReference type="Proteomes" id="UP000308133"/>
    </source>
</evidence>
<feature type="transmembrane region" description="Helical" evidence="1">
    <location>
        <begin position="204"/>
        <end position="225"/>
    </location>
</feature>
<dbReference type="GO" id="GO:0006506">
    <property type="term" value="P:GPI anchor biosynthetic process"/>
    <property type="evidence" value="ECO:0007669"/>
    <property type="project" value="TreeGrafter"/>
</dbReference>